<proteinExistence type="predicted"/>
<dbReference type="Proteomes" id="UP001589590">
    <property type="component" value="Unassembled WGS sequence"/>
</dbReference>
<dbReference type="RefSeq" id="WP_290270838.1">
    <property type="nucleotide sequence ID" value="NZ_JAUFQP010000010.1"/>
</dbReference>
<accession>A0ABV5H490</accession>
<gene>
    <name evidence="1" type="ORF">ACFFU1_17515</name>
</gene>
<dbReference type="EMBL" id="JBHMFA010000031">
    <property type="protein sequence ID" value="MFB9106710.1"/>
    <property type="molecule type" value="Genomic_DNA"/>
</dbReference>
<keyword evidence="2" id="KW-1185">Reference proteome</keyword>
<name>A0ABV5H490_9FLAO</name>
<protein>
    <submittedName>
        <fullName evidence="1">Uncharacterized protein</fullName>
    </submittedName>
</protein>
<evidence type="ECO:0000313" key="2">
    <source>
        <dbReference type="Proteomes" id="UP001589590"/>
    </source>
</evidence>
<evidence type="ECO:0000313" key="1">
    <source>
        <dbReference type="EMBL" id="MFB9106710.1"/>
    </source>
</evidence>
<sequence>MRTYLLISCTKKNENFISKVEWNEDEMGQKIIFESEFETIANSLLNVKLNKRLDEICKIWLKFNQEKYRGGTNCQNGIIEVPSDNWICKLDKKLCLLQAVIELNNKSDFYEKCHANEIEKNNIIKTIESKKYNGFHHLAGRYQCPKCQKDKKQEKFSFHYPWEFIPLIDLELKETDFEILKKETDKILSRDFAKDPIICSNCAIDLIKKHLPNESRFKIFEYIIDRKKLNL</sequence>
<comment type="caution">
    <text evidence="1">The sequence shown here is derived from an EMBL/GenBank/DDBJ whole genome shotgun (WGS) entry which is preliminary data.</text>
</comment>
<organism evidence="1 2">
    <name type="scientific">Algibacter miyuki</name>
    <dbReference type="NCBI Taxonomy" id="1306933"/>
    <lineage>
        <taxon>Bacteria</taxon>
        <taxon>Pseudomonadati</taxon>
        <taxon>Bacteroidota</taxon>
        <taxon>Flavobacteriia</taxon>
        <taxon>Flavobacteriales</taxon>
        <taxon>Flavobacteriaceae</taxon>
        <taxon>Algibacter</taxon>
    </lineage>
</organism>
<reference evidence="1 2" key="1">
    <citation type="submission" date="2024-09" db="EMBL/GenBank/DDBJ databases">
        <authorList>
            <person name="Sun Q."/>
            <person name="Mori K."/>
        </authorList>
    </citation>
    <scope>NUCLEOTIDE SEQUENCE [LARGE SCALE GENOMIC DNA]</scope>
    <source>
        <strain evidence="1 2">CECT 8300</strain>
    </source>
</reference>